<gene>
    <name evidence="2" type="ORF">FTUN_8424</name>
</gene>
<dbReference type="Pfam" id="PF00563">
    <property type="entry name" value="EAL"/>
    <property type="match status" value="1"/>
</dbReference>
<dbReference type="PROSITE" id="PS50883">
    <property type="entry name" value="EAL"/>
    <property type="match status" value="1"/>
</dbReference>
<dbReference type="Proteomes" id="UP000503447">
    <property type="component" value="Chromosome"/>
</dbReference>
<keyword evidence="3" id="KW-1185">Reference proteome</keyword>
<evidence type="ECO:0000313" key="2">
    <source>
        <dbReference type="EMBL" id="QJX00786.1"/>
    </source>
</evidence>
<feature type="domain" description="EAL" evidence="1">
    <location>
        <begin position="1"/>
        <end position="251"/>
    </location>
</feature>
<dbReference type="EMBL" id="CP053452">
    <property type="protein sequence ID" value="QJX00786.1"/>
    <property type="molecule type" value="Genomic_DNA"/>
</dbReference>
<reference evidence="3" key="1">
    <citation type="submission" date="2020-05" db="EMBL/GenBank/DDBJ databases">
        <title>Frigoriglobus tundricola gen. nov., sp. nov., a psychrotolerant cellulolytic planctomycete of the family Gemmataceae with two divergent copies of 16S rRNA gene.</title>
        <authorList>
            <person name="Kulichevskaya I.S."/>
            <person name="Ivanova A.A."/>
            <person name="Naumoff D.G."/>
            <person name="Beletsky A.V."/>
            <person name="Rijpstra W.I.C."/>
            <person name="Sinninghe Damste J.S."/>
            <person name="Mardanov A.V."/>
            <person name="Ravin N.V."/>
            <person name="Dedysh S.N."/>
        </authorList>
    </citation>
    <scope>NUCLEOTIDE SEQUENCE [LARGE SCALE GENOMIC DNA]</scope>
    <source>
        <strain evidence="3">PL17</strain>
    </source>
</reference>
<evidence type="ECO:0000313" key="3">
    <source>
        <dbReference type="Proteomes" id="UP000503447"/>
    </source>
</evidence>
<dbReference type="KEGG" id="ftj:FTUN_8424"/>
<sequence length="252" mass="27169">MSEINILTAPLDAEGGPGPDITVAFQPVVDLDRSLVYAYEALVRGRSGSGAAEVLEQVAPAGRYAFDQVCRVTAIALAARLSVATGLSVNFLPNALYEAETCLQTTVRAARHYAFPTDRLIFELTEGERVADVGRVREVVRECQRQGLRVAIDDFGAGYAGLNLLADLTPDAVKLDMGLVRGLDGCRRRRAIVHGVLTTCRDLGVEVVAEGVETTGELSALRDLGVRYAQGYLFARPAIERLPVVQWPDRAG</sequence>
<dbReference type="PANTHER" id="PTHR33121">
    <property type="entry name" value="CYCLIC DI-GMP PHOSPHODIESTERASE PDEF"/>
    <property type="match status" value="1"/>
</dbReference>
<name>A0A6M5Z3V6_9BACT</name>
<dbReference type="InterPro" id="IPR050706">
    <property type="entry name" value="Cyclic-di-GMP_PDE-like"/>
</dbReference>
<dbReference type="InterPro" id="IPR001633">
    <property type="entry name" value="EAL_dom"/>
</dbReference>
<dbReference type="Gene3D" id="3.20.20.450">
    <property type="entry name" value="EAL domain"/>
    <property type="match status" value="1"/>
</dbReference>
<accession>A0A6M5Z3V6</accession>
<proteinExistence type="predicted"/>
<dbReference type="SMART" id="SM00052">
    <property type="entry name" value="EAL"/>
    <property type="match status" value="1"/>
</dbReference>
<evidence type="ECO:0000259" key="1">
    <source>
        <dbReference type="PROSITE" id="PS50883"/>
    </source>
</evidence>
<dbReference type="AlphaFoldDB" id="A0A6M5Z3V6"/>
<dbReference type="PANTHER" id="PTHR33121:SF15">
    <property type="entry name" value="BLUE LIGHT- AND TEMPERATURE-REGULATED ANTIREPRESSOR BLUF"/>
    <property type="match status" value="1"/>
</dbReference>
<organism evidence="2 3">
    <name type="scientific">Frigoriglobus tundricola</name>
    <dbReference type="NCBI Taxonomy" id="2774151"/>
    <lineage>
        <taxon>Bacteria</taxon>
        <taxon>Pseudomonadati</taxon>
        <taxon>Planctomycetota</taxon>
        <taxon>Planctomycetia</taxon>
        <taxon>Gemmatales</taxon>
        <taxon>Gemmataceae</taxon>
        <taxon>Frigoriglobus</taxon>
    </lineage>
</organism>
<dbReference type="GO" id="GO:0071111">
    <property type="term" value="F:cyclic-guanylate-specific phosphodiesterase activity"/>
    <property type="evidence" value="ECO:0007669"/>
    <property type="project" value="InterPro"/>
</dbReference>
<dbReference type="InterPro" id="IPR035919">
    <property type="entry name" value="EAL_sf"/>
</dbReference>
<dbReference type="SUPFAM" id="SSF141868">
    <property type="entry name" value="EAL domain-like"/>
    <property type="match status" value="1"/>
</dbReference>
<dbReference type="CDD" id="cd01948">
    <property type="entry name" value="EAL"/>
    <property type="match status" value="1"/>
</dbReference>
<protein>
    <submittedName>
        <fullName evidence="2">Diguanylate cyclase/phosphodiesterase (GGDEF &amp; EAL domains) with PAS/PAC sensor(S)</fullName>
    </submittedName>
</protein>